<accession>Q5ZBQ2</accession>
<protein>
    <submittedName>
        <fullName evidence="1">Uncharacterized protein</fullName>
    </submittedName>
</protein>
<name>Q5ZBQ2_ORYSJ</name>
<evidence type="ECO:0000313" key="1">
    <source>
        <dbReference type="EMBL" id="BAD53039.1"/>
    </source>
</evidence>
<dbReference type="Proteomes" id="UP000817658">
    <property type="component" value="Chromosome 1"/>
</dbReference>
<sequence length="64" mass="7339">MPLCTASRVLLPRHYREEVATIVPENRVMPLRGHRWLGEVPGGYNSIDEELEVAKEKRNTTPEP</sequence>
<dbReference type="AlphaFoldDB" id="Q5ZBQ2"/>
<reference evidence="1" key="1">
    <citation type="journal article" date="2002" name="Nature">
        <title>The genome sequence and structure of rice chromosome 1.</title>
        <authorList>
            <person name="Sasaki T."/>
            <person name="Matsumoto T."/>
            <person name="Yamamoto K."/>
            <person name="Sakata K."/>
            <person name="Baba T."/>
            <person name="Katayose Y."/>
            <person name="Wu J."/>
            <person name="Niimura Y."/>
            <person name="Cheng Z."/>
            <person name="Nagamura Y."/>
            <person name="Antonio B.A."/>
            <person name="Kanamori H."/>
            <person name="Hosokawa S."/>
            <person name="Masukawa M."/>
            <person name="Arikawa K."/>
            <person name="Chiden Y."/>
            <person name="Hayashi M."/>
            <person name="Okamoto M."/>
            <person name="Ando T."/>
            <person name="Aoki H."/>
            <person name="Arita K."/>
            <person name="Hamada M."/>
            <person name="Harada C."/>
            <person name="Hijishita S."/>
            <person name="Honda M."/>
            <person name="Ichikawa Y."/>
            <person name="Idonuma A."/>
            <person name="Iijima M."/>
            <person name="Ikeda M."/>
            <person name="Ikeno M."/>
            <person name="Itoh S."/>
            <person name="Itoh T."/>
            <person name="Itoh Y."/>
            <person name="Itoh Y."/>
            <person name="Iwabuchi A."/>
            <person name="Kamiya K."/>
            <person name="Karasawa W."/>
            <person name="Katagiri S."/>
            <person name="Kikuta A."/>
            <person name="Kobayashi N."/>
            <person name="Kono I."/>
            <person name="Machita K."/>
            <person name="Maehara T."/>
            <person name="Mizuno H."/>
            <person name="Mizubayashi T."/>
            <person name="Mukai Y."/>
            <person name="Nagasaki H."/>
            <person name="Nakashima M."/>
            <person name="Nakama Y."/>
            <person name="Nakamichi Y."/>
            <person name="Nakamura M."/>
            <person name="Namiki N."/>
            <person name="Negishi M."/>
            <person name="Ohta I."/>
            <person name="Ono N."/>
            <person name="Saji S."/>
            <person name="Sakai K."/>
            <person name="Shibata M."/>
            <person name="Shimokawa T."/>
            <person name="Shomura A."/>
            <person name="Song J."/>
            <person name="Takazaki Y."/>
            <person name="Terasawa K."/>
            <person name="Tsuji K."/>
            <person name="Waki K."/>
            <person name="Yamagata H."/>
            <person name="Yamane H."/>
            <person name="Yoshiki S."/>
            <person name="Yoshihara R."/>
            <person name="Yukawa K."/>
            <person name="Zhong H."/>
            <person name="Iwama H."/>
            <person name="Endo T."/>
            <person name="Ito H."/>
            <person name="Hahn J.H."/>
            <person name="Kim H.I."/>
            <person name="Eun M.Y."/>
            <person name="Yano M."/>
            <person name="Jiang J."/>
            <person name="Gojobori T."/>
        </authorList>
    </citation>
    <scope>NUCLEOTIDE SEQUENCE [LARGE SCALE GENOMIC DNA]</scope>
</reference>
<gene>
    <name evidence="1" type="primary">P0700A11.11</name>
</gene>
<organism evidence="1">
    <name type="scientific">Oryza sativa subsp. japonica</name>
    <name type="common">Rice</name>
    <dbReference type="NCBI Taxonomy" id="39947"/>
    <lineage>
        <taxon>Eukaryota</taxon>
        <taxon>Viridiplantae</taxon>
        <taxon>Streptophyta</taxon>
        <taxon>Embryophyta</taxon>
        <taxon>Tracheophyta</taxon>
        <taxon>Spermatophyta</taxon>
        <taxon>Magnoliopsida</taxon>
        <taxon>Liliopsida</taxon>
        <taxon>Poales</taxon>
        <taxon>Poaceae</taxon>
        <taxon>BOP clade</taxon>
        <taxon>Oryzoideae</taxon>
        <taxon>Oryzeae</taxon>
        <taxon>Oryzinae</taxon>
        <taxon>Oryza</taxon>
        <taxon>Oryza sativa</taxon>
    </lineage>
</organism>
<dbReference type="EMBL" id="AP003300">
    <property type="protein sequence ID" value="BAD53039.1"/>
    <property type="molecule type" value="Genomic_DNA"/>
</dbReference>
<proteinExistence type="predicted"/>